<feature type="compositionally biased region" description="Basic and acidic residues" evidence="1">
    <location>
        <begin position="269"/>
        <end position="279"/>
    </location>
</feature>
<comment type="caution">
    <text evidence="2">The sequence shown here is derived from an EMBL/GenBank/DDBJ whole genome shotgun (WGS) entry which is preliminary data.</text>
</comment>
<dbReference type="eggNOG" id="ENOG50320F8">
    <property type="taxonomic scope" value="Bacteria"/>
</dbReference>
<name>A0A066YGU2_9ACTN</name>
<feature type="region of interest" description="Disordered" evidence="1">
    <location>
        <begin position="1"/>
        <end position="55"/>
    </location>
</feature>
<sequence length="598" mass="63414">MRWTADGSWTPGGSRCGTGRTPAAARPPSSPRRGRHCAAAAAARRPAAGRAGAARVARRSAGAAAVPGGGSSGSGRTHLLRWLAAACPPDNPRTDRRVHVQLDAEGLTADSFVWTLARGLGTTAADAHELIETFTDGTPRVLVVTGLDRAGAGLVPDAPQRIAEKVLRPLLTVPWLRIVVECATGTPAAEALDVPSAVLDLDRPQWTDPDAYAQWCASLAHHQLPAAALYPSPALALLAARTAPARPSTPPPARAEGRDARRGLVGLPARDDPRADHRAGCRGRRRRHRPVERAAEHGRAVGRRGSGGLRPSVRGRRSATGLAPHLRRTARPLGPRPRNTSSVPVPHRPGAARCRPARTRPAARRTYRRPGRRPALRPERPRARGPGGRHRRGHQLRQGVPGRDLADSAAHGSARHRDPGSGRRAATAADRGVVAGRTGGGGDRRPRVRASALHTWLAGAEDPALADLAERFALMAGHTWRARWSFGRRMEPVYLLAAGHGPDLDGLLMVGVGRSVYALELADGSLSKRVRRIVLDDPSTVALAWGHDGSAHALQRDGSVNSIIPDDNSRTATNALVRLRESLEHGATAMGSSGRPAR</sequence>
<feature type="compositionally biased region" description="Basic residues" evidence="1">
    <location>
        <begin position="355"/>
        <end position="375"/>
    </location>
</feature>
<dbReference type="Proteomes" id="UP000027178">
    <property type="component" value="Unassembled WGS sequence"/>
</dbReference>
<dbReference type="EMBL" id="JNBY01000165">
    <property type="protein sequence ID" value="KDN80673.1"/>
    <property type="molecule type" value="Genomic_DNA"/>
</dbReference>
<feature type="compositionally biased region" description="Basic residues" evidence="1">
    <location>
        <begin position="280"/>
        <end position="290"/>
    </location>
</feature>
<accession>A0A066YGU2</accession>
<protein>
    <submittedName>
        <fullName evidence="2">Uncharacterized protein</fullName>
    </submittedName>
</protein>
<dbReference type="AlphaFoldDB" id="A0A066YGU2"/>
<feature type="compositionally biased region" description="Low complexity" evidence="1">
    <location>
        <begin position="38"/>
        <end position="55"/>
    </location>
</feature>
<evidence type="ECO:0000313" key="3">
    <source>
        <dbReference type="Proteomes" id="UP000027178"/>
    </source>
</evidence>
<feature type="region of interest" description="Disordered" evidence="1">
    <location>
        <begin position="243"/>
        <end position="447"/>
    </location>
</feature>
<proteinExistence type="predicted"/>
<dbReference type="PATRIC" id="fig|1348663.4.peg.7342"/>
<feature type="compositionally biased region" description="Low complexity" evidence="1">
    <location>
        <begin position="17"/>
        <end position="27"/>
    </location>
</feature>
<gene>
    <name evidence="2" type="ORF">KCH_75910</name>
</gene>
<keyword evidence="3" id="KW-1185">Reference proteome</keyword>
<evidence type="ECO:0000313" key="2">
    <source>
        <dbReference type="EMBL" id="KDN80673.1"/>
    </source>
</evidence>
<organism evidence="2 3">
    <name type="scientific">Kitasatospora cheerisanensis KCTC 2395</name>
    <dbReference type="NCBI Taxonomy" id="1348663"/>
    <lineage>
        <taxon>Bacteria</taxon>
        <taxon>Bacillati</taxon>
        <taxon>Actinomycetota</taxon>
        <taxon>Actinomycetes</taxon>
        <taxon>Kitasatosporales</taxon>
        <taxon>Streptomycetaceae</taxon>
        <taxon>Kitasatospora</taxon>
    </lineage>
</organism>
<reference evidence="2 3" key="1">
    <citation type="submission" date="2014-05" db="EMBL/GenBank/DDBJ databases">
        <title>Draft Genome Sequence of Kitasatospora cheerisanensis KCTC 2395.</title>
        <authorList>
            <person name="Nam D.H."/>
        </authorList>
    </citation>
    <scope>NUCLEOTIDE SEQUENCE [LARGE SCALE GENOMIC DNA]</scope>
    <source>
        <strain evidence="2 3">KCTC 2395</strain>
    </source>
</reference>
<dbReference type="HOGENOM" id="CLU_456190_0_0_11"/>
<evidence type="ECO:0000256" key="1">
    <source>
        <dbReference type="SAM" id="MobiDB-lite"/>
    </source>
</evidence>